<dbReference type="RefSeq" id="WP_027313318.1">
    <property type="nucleotide sequence ID" value="NZ_JAUESS010000002.1"/>
</dbReference>
<dbReference type="Proteomes" id="UP001589628">
    <property type="component" value="Unassembled WGS sequence"/>
</dbReference>
<sequence length="327" mass="38043">MDAAGYDLIGDVHGCSHTLERLLRKMGYRKLRGVYRHPRRKAIFLGDIVDRGPRIREALHLVKEMVDAGQALMIMGNHEYNALCYCTPSRAESNQFLRAHNARHERIIRETLAQFALYPREWEAFLQWFMELPLFLEFDHFRVVHACWDESLIREFARQYPSHCMDADFLHQSAQAGSFAYLVADRLMRGTSMHLPNGSFMVSKDGFHRRVFRTSFWKENPQTYGDIVFQPDPLPEDIAAMPLTSAERKQLLYYGPEQRPLFIGHYWREGLPAPITANIACLDYSAVKYGKLVAYRMGNEARLHQSKFIWSEVRRPELLSQAYIGPV</sequence>
<feature type="domain" description="Calcineurin-like phosphoesterase" evidence="1">
    <location>
        <begin position="8"/>
        <end position="136"/>
    </location>
</feature>
<keyword evidence="3" id="KW-1185">Reference proteome</keyword>
<dbReference type="PANTHER" id="PTHR42850">
    <property type="entry name" value="METALLOPHOSPHOESTERASE"/>
    <property type="match status" value="1"/>
</dbReference>
<protein>
    <submittedName>
        <fullName evidence="2">Metallophosphoesterase</fullName>
    </submittedName>
</protein>
<accession>A0ABV5Z954</accession>
<name>A0ABV5Z954_9GAMM</name>
<dbReference type="InterPro" id="IPR050126">
    <property type="entry name" value="Ap4A_hydrolase"/>
</dbReference>
<evidence type="ECO:0000259" key="1">
    <source>
        <dbReference type="Pfam" id="PF00149"/>
    </source>
</evidence>
<organism evidence="2 3">
    <name type="scientific">Balneatrix alpica</name>
    <dbReference type="NCBI Taxonomy" id="75684"/>
    <lineage>
        <taxon>Bacteria</taxon>
        <taxon>Pseudomonadati</taxon>
        <taxon>Pseudomonadota</taxon>
        <taxon>Gammaproteobacteria</taxon>
        <taxon>Oceanospirillales</taxon>
        <taxon>Balneatrichaceae</taxon>
        <taxon>Balneatrix</taxon>
    </lineage>
</organism>
<gene>
    <name evidence="2" type="ORF">ACFFLH_01385</name>
</gene>
<comment type="caution">
    <text evidence="2">The sequence shown here is derived from an EMBL/GenBank/DDBJ whole genome shotgun (WGS) entry which is preliminary data.</text>
</comment>
<dbReference type="InterPro" id="IPR029052">
    <property type="entry name" value="Metallo-depent_PP-like"/>
</dbReference>
<dbReference type="Gene3D" id="3.60.21.10">
    <property type="match status" value="1"/>
</dbReference>
<dbReference type="EMBL" id="JBHLZN010000001">
    <property type="protein sequence ID" value="MFB9885064.1"/>
    <property type="molecule type" value="Genomic_DNA"/>
</dbReference>
<dbReference type="InterPro" id="IPR004843">
    <property type="entry name" value="Calcineurin-like_PHP"/>
</dbReference>
<evidence type="ECO:0000313" key="3">
    <source>
        <dbReference type="Proteomes" id="UP001589628"/>
    </source>
</evidence>
<evidence type="ECO:0000313" key="2">
    <source>
        <dbReference type="EMBL" id="MFB9885064.1"/>
    </source>
</evidence>
<reference evidence="2 3" key="1">
    <citation type="submission" date="2024-09" db="EMBL/GenBank/DDBJ databases">
        <authorList>
            <person name="Sun Q."/>
            <person name="Mori K."/>
        </authorList>
    </citation>
    <scope>NUCLEOTIDE SEQUENCE [LARGE SCALE GENOMIC DNA]</scope>
    <source>
        <strain evidence="2 3">ATCC 51285</strain>
    </source>
</reference>
<dbReference type="Pfam" id="PF00149">
    <property type="entry name" value="Metallophos"/>
    <property type="match status" value="1"/>
</dbReference>
<dbReference type="SUPFAM" id="SSF56300">
    <property type="entry name" value="Metallo-dependent phosphatases"/>
    <property type="match status" value="1"/>
</dbReference>
<dbReference type="PANTHER" id="PTHR42850:SF7">
    <property type="entry name" value="BIS(5'-NUCLEOSYL)-TETRAPHOSPHATASE PRPE [ASYMMETRICAL]"/>
    <property type="match status" value="1"/>
</dbReference>
<proteinExistence type="predicted"/>